<dbReference type="InterPro" id="IPR017646">
    <property type="entry name" value="Dnd_assoc_2"/>
</dbReference>
<evidence type="ECO:0000313" key="2">
    <source>
        <dbReference type="Proteomes" id="UP000460949"/>
    </source>
</evidence>
<comment type="caution">
    <text evidence="1">The sequence shown here is derived from an EMBL/GenBank/DDBJ whole genome shotgun (WGS) entry which is preliminary data.</text>
</comment>
<name>A0A845DWU1_9BACI</name>
<dbReference type="NCBIfam" id="TIGR03237">
    <property type="entry name" value="dnd_assoc_2"/>
    <property type="match status" value="1"/>
</dbReference>
<accession>A0A845DWU1</accession>
<reference evidence="1 2" key="1">
    <citation type="submission" date="2019-11" db="EMBL/GenBank/DDBJ databases">
        <title>Genome sequences of 17 halophilic strains isolated from different environments.</title>
        <authorList>
            <person name="Furrow R.E."/>
        </authorList>
    </citation>
    <scope>NUCLEOTIDE SEQUENCE [LARGE SCALE GENOMIC DNA]</scope>
    <source>
        <strain evidence="1 2">22511_23_Filter</strain>
    </source>
</reference>
<evidence type="ECO:0000313" key="1">
    <source>
        <dbReference type="EMBL" id="MYL22010.1"/>
    </source>
</evidence>
<dbReference type="EMBL" id="WMET01000010">
    <property type="protein sequence ID" value="MYL22010.1"/>
    <property type="molecule type" value="Genomic_DNA"/>
</dbReference>
<gene>
    <name evidence="1" type="primary">dptH</name>
    <name evidence="1" type="ORF">GLW04_19230</name>
</gene>
<protein>
    <submittedName>
        <fullName evidence="1">DNA phosphorothioation-dependent restriction protein DptH</fullName>
    </submittedName>
</protein>
<organism evidence="1 2">
    <name type="scientific">Halobacillus litoralis</name>
    <dbReference type="NCBI Taxonomy" id="45668"/>
    <lineage>
        <taxon>Bacteria</taxon>
        <taxon>Bacillati</taxon>
        <taxon>Bacillota</taxon>
        <taxon>Bacilli</taxon>
        <taxon>Bacillales</taxon>
        <taxon>Bacillaceae</taxon>
        <taxon>Halobacillus</taxon>
    </lineage>
</organism>
<dbReference type="Proteomes" id="UP000460949">
    <property type="component" value="Unassembled WGS sequence"/>
</dbReference>
<sequence length="1324" mass="153212">MVMHNMSNLFFKFISNLIYEYFSQSKPSPGERYYLILNNNEDVEEFTTSLDESLNPASFSYRLENGEDFITRQFCYDQGADLVVANTSKNITNDFLVTLRNRVGDQVDEWNGKALLSIISDDLDSISGGSISLQSEGMPLHPKELSLSIRKKIQEEVQSSTDRIILNNYLSQIDHDRLMQFTTFYDYKEVIEILHKGHLSNEDFKNLGMFKDEQLDTYKGSNLEERLQKNKELYSKLEKLNELNQDDSEYEKLFLDKDISALKKDNWRELDFKLVFQSNKKRSESNKRTKVEFEKVRIPSNVRCEYFIRPLGDKGAAKRKFQMLVYTDEPEMLSFSININVSNSEKDSLQQEFLKHYGSGEVKVRKRTIDVTLDKSNLEASFQRLVYKHDNKATLSAEFNICILPFREKIFSEYHTSFEINYKDKFIKLPFDSNEITLGVEPKGSQRISEDQNILEVEDPEGAAFEVPEEVIDREERVLYTVLYKNVKTLLELAGEKPETTPIKANRLAKLKRETQASFTLKGSKITSTQAHEYYIYSEYKKYIDIEFEWLSELSYSGFYNAGQFFRNDDIKLPLELKDAYNRFVNSFLKKAPSLTHWDEKIQTRAKEYVKAYFNAVTEFGSDHPGGNKCRNIFKLGLIYNSTGDEIWVTPFHPLNVAFELRKLNKLSDEDIEIGILDRLKPDGLLPFLRDDDDQVYNPDSQQSIPGWMVYKKVDTANVVDADLYLDKVVKDKLNQFEEHFSYLFLNHSSAPIKVNVINILNDYQVIRGLIKWYLEKKNKLSVIKMPKIVVNVYRESKDDSFCEQFTEMASVADFEQTFDLKLNTKDQNESSEDLLSELHRNIEFFVASPSGTFDYAHISFYKMEAQKQFASQPMTNLESGVSMDGLYNTIPSKKFEEDYRSGFGIKDYSIEKDDLLLQTAFYSNELAANMVNHASNTYMKGEGIVARTTLDDLNVINNVLDSSNWVTFVDPGVELDFFESTIDNLLVIHYNDQYSSSSRYDAVTVTSRSNQYYEVIKEFFDSLLLSTDQNPKTVERTISAFNTINGEWLLKILGTRGYYTEEKLSIIAAIKASLAYFNHNKITWVPISLEEVLRVAGAVNLSRSTGIFTAKNLGVTGKHSDDVLLIGLEENEGLKVHLYPIEVKIGNNERNVINKAKEQVAKTSNLLEAQTIEKDQPFMKEFYRNFFVQLFTSNAKRICQTGFFKFKDYHLSNTTMEALKKGNYEFVDYLNRYIGKGAIFSYKKSVYMRSNELVDDVLLIEMPKEDDLKPCIINEVSELETWLTNENSDFNPETILKYCYQPENVGNLQSTSTKEKIMKLLND</sequence>
<proteinExistence type="predicted"/>